<gene>
    <name evidence="2" type="ORF">POVWA2_037640</name>
</gene>
<evidence type="ECO:0000256" key="1">
    <source>
        <dbReference type="SAM" id="Phobius"/>
    </source>
</evidence>
<feature type="transmembrane region" description="Helical" evidence="1">
    <location>
        <begin position="30"/>
        <end position="49"/>
    </location>
</feature>
<evidence type="ECO:0000313" key="3">
    <source>
        <dbReference type="Proteomes" id="UP000078550"/>
    </source>
</evidence>
<organism evidence="2 3">
    <name type="scientific">Plasmodium ovale wallikeri</name>
    <dbReference type="NCBI Taxonomy" id="864142"/>
    <lineage>
        <taxon>Eukaryota</taxon>
        <taxon>Sar</taxon>
        <taxon>Alveolata</taxon>
        <taxon>Apicomplexa</taxon>
        <taxon>Aconoidasida</taxon>
        <taxon>Haemosporida</taxon>
        <taxon>Plasmodiidae</taxon>
        <taxon>Plasmodium</taxon>
        <taxon>Plasmodium (Plasmodium)</taxon>
    </lineage>
</organism>
<protein>
    <submittedName>
        <fullName evidence="2">Uncharacterized protein</fullName>
    </submittedName>
</protein>
<reference evidence="3" key="1">
    <citation type="submission" date="2016-05" db="EMBL/GenBank/DDBJ databases">
        <authorList>
            <person name="Naeem Raeece"/>
        </authorList>
    </citation>
    <scope>NUCLEOTIDE SEQUENCE [LARGE SCALE GENOMIC DNA]</scope>
</reference>
<name>A0A1A8Z652_PLAOA</name>
<keyword evidence="1" id="KW-1133">Transmembrane helix</keyword>
<accession>A0A1A8Z652</accession>
<proteinExistence type="predicted"/>
<keyword evidence="1" id="KW-0812">Transmembrane</keyword>
<dbReference type="Proteomes" id="UP000078550">
    <property type="component" value="Unassembled WGS sequence"/>
</dbReference>
<dbReference type="AlphaFoldDB" id="A0A1A8Z652"/>
<keyword evidence="1" id="KW-0472">Membrane</keyword>
<evidence type="ECO:0000313" key="2">
    <source>
        <dbReference type="EMBL" id="SBT39343.1"/>
    </source>
</evidence>
<dbReference type="EMBL" id="FLRE01000144">
    <property type="protein sequence ID" value="SBT39343.1"/>
    <property type="molecule type" value="Genomic_DNA"/>
</dbReference>
<sequence length="171" mass="19919">MFLSPVVCSTLFTRSNFNYALVATTCTQLHFLPGVFFFFFFFLAPLFHFQMRNKHDSDSMVSQTYEASLRKLAESIENGKHLLRGEKERKINFMDIEFNIQKHANAMNKLIRESNLIRTSARNSINDFYNSFTKCEEHFDKLSPDDINQKINNVFNGVEAEINNKCKPVVL</sequence>